<comment type="subunit">
    <text evidence="8">Part of a complex composed of FtsB, FtsL and FtsQ.</text>
</comment>
<keyword evidence="3 8" id="KW-0132">Cell division</keyword>
<evidence type="ECO:0000256" key="6">
    <source>
        <dbReference type="ARBA" id="ARBA00023136"/>
    </source>
</evidence>
<feature type="region of interest" description="Disordered" evidence="10">
    <location>
        <begin position="83"/>
        <end position="112"/>
    </location>
</feature>
<dbReference type="EMBL" id="CP002521">
    <property type="protein sequence ID" value="ADX44668.1"/>
    <property type="molecule type" value="Genomic_DNA"/>
</dbReference>
<gene>
    <name evidence="8" type="primary">ftsL</name>
    <name evidence="11" type="ordered locus">Acav_0745</name>
</gene>
<sequence length="112" mass="12340">MTRLSLVLLLGVLASALYLVRTQYESRLLFTELDRAIGESRRLETEHQRLQVEKRAQATPLRVEKLARDRLQMRTATPAITQYVTDDGTPVPTPTAPAAGASVATAPAGVRR</sequence>
<evidence type="ECO:0000256" key="8">
    <source>
        <dbReference type="HAMAP-Rule" id="MF_00910"/>
    </source>
</evidence>
<dbReference type="HOGENOM" id="CLU_156524_0_0_4"/>
<keyword evidence="8" id="KW-0997">Cell inner membrane</keyword>
<keyword evidence="2 8" id="KW-1003">Cell membrane</keyword>
<dbReference type="InterPro" id="IPR011922">
    <property type="entry name" value="Cell_div_FtsL"/>
</dbReference>
<dbReference type="GO" id="GO:0032153">
    <property type="term" value="C:cell division site"/>
    <property type="evidence" value="ECO:0007669"/>
    <property type="project" value="UniProtKB-UniRule"/>
</dbReference>
<keyword evidence="5 8" id="KW-1133">Transmembrane helix</keyword>
<protein>
    <recommendedName>
        <fullName evidence="8 9">Cell division protein FtsL</fullName>
    </recommendedName>
</protein>
<evidence type="ECO:0000256" key="4">
    <source>
        <dbReference type="ARBA" id="ARBA00022692"/>
    </source>
</evidence>
<evidence type="ECO:0000256" key="7">
    <source>
        <dbReference type="ARBA" id="ARBA00023306"/>
    </source>
</evidence>
<dbReference type="GO" id="GO:0043093">
    <property type="term" value="P:FtsZ-dependent cytokinesis"/>
    <property type="evidence" value="ECO:0007669"/>
    <property type="project" value="UniProtKB-UniRule"/>
</dbReference>
<evidence type="ECO:0000256" key="3">
    <source>
        <dbReference type="ARBA" id="ARBA00022618"/>
    </source>
</evidence>
<dbReference type="HAMAP" id="MF_00910">
    <property type="entry name" value="FtsL"/>
    <property type="match status" value="1"/>
</dbReference>
<comment type="subcellular location">
    <subcellularLocation>
        <location evidence="8">Cell inner membrane</location>
        <topology evidence="8">Single-pass type II membrane protein</topology>
    </subcellularLocation>
    <subcellularLocation>
        <location evidence="1">Cell membrane</location>
        <topology evidence="1">Single-pass type II membrane protein</topology>
    </subcellularLocation>
    <text evidence="8">Localizes to the division septum where it forms a ring structure.</text>
</comment>
<proteinExistence type="inferred from homology"/>
<name>F0Q7Y4_PARA1</name>
<keyword evidence="7 8" id="KW-0131">Cell cycle</keyword>
<comment type="function">
    <text evidence="8">Essential cell division protein. May link together the upstream cell division proteins, which are predominantly cytoplasmic, with the downstream cell division proteins, which are predominantly periplasmic.</text>
</comment>
<evidence type="ECO:0000313" key="11">
    <source>
        <dbReference type="EMBL" id="ADX44668.1"/>
    </source>
</evidence>
<keyword evidence="4 8" id="KW-0812">Transmembrane</keyword>
<dbReference type="GeneID" id="34239188"/>
<comment type="similarity">
    <text evidence="8">Belongs to the FtsL family.</text>
</comment>
<dbReference type="NCBIfam" id="TIGR02209">
    <property type="entry name" value="ftsL_broad"/>
    <property type="match status" value="1"/>
</dbReference>
<organism evidence="11 12">
    <name type="scientific">Paracidovorax avenae (strain ATCC 19860 / DSM 7227 / CCUG 15838 / JCM 20985 / LMG 2117 / NCPPB 1011)</name>
    <name type="common">Acidovorax avenae</name>
    <dbReference type="NCBI Taxonomy" id="643561"/>
    <lineage>
        <taxon>Bacteria</taxon>
        <taxon>Pseudomonadati</taxon>
        <taxon>Pseudomonadota</taxon>
        <taxon>Betaproteobacteria</taxon>
        <taxon>Burkholderiales</taxon>
        <taxon>Comamonadaceae</taxon>
        <taxon>Paracidovorax</taxon>
    </lineage>
</organism>
<evidence type="ECO:0000256" key="9">
    <source>
        <dbReference type="NCBIfam" id="TIGR02209"/>
    </source>
</evidence>
<dbReference type="AlphaFoldDB" id="F0Q7Y4"/>
<dbReference type="KEGG" id="aaa:Acav_0745"/>
<feature type="compositionally biased region" description="Low complexity" evidence="10">
    <location>
        <begin position="84"/>
        <end position="112"/>
    </location>
</feature>
<dbReference type="OrthoDB" id="5298556at2"/>
<reference evidence="11" key="1">
    <citation type="submission" date="2011-02" db="EMBL/GenBank/DDBJ databases">
        <title>Complete sequence of Acidovorax avenae subsp. avenae ATCC 19860.</title>
        <authorList>
            <consortium name="US DOE Joint Genome Institute"/>
            <person name="Lucas S."/>
            <person name="Copeland A."/>
            <person name="Lapidus A."/>
            <person name="Cheng J.-F."/>
            <person name="Goodwin L."/>
            <person name="Pitluck S."/>
            <person name="Chertkov O."/>
            <person name="Held B."/>
            <person name="Detter J.C."/>
            <person name="Han C."/>
            <person name="Tapia R."/>
            <person name="Land M."/>
            <person name="Hauser L."/>
            <person name="Kyrpides N."/>
            <person name="Ivanova N."/>
            <person name="Ovchinnikova G."/>
            <person name="Pagani I."/>
            <person name="Gordon S."/>
            <person name="Woyke T."/>
        </authorList>
    </citation>
    <scope>NUCLEOTIDE SEQUENCE</scope>
    <source>
        <strain evidence="11">ATCC 19860</strain>
    </source>
</reference>
<dbReference type="GO" id="GO:0005886">
    <property type="term" value="C:plasma membrane"/>
    <property type="evidence" value="ECO:0007669"/>
    <property type="project" value="UniProtKB-SubCell"/>
</dbReference>
<dbReference type="PANTHER" id="PTHR37479">
    <property type="entry name" value="CELL DIVISION PROTEIN FTSL"/>
    <property type="match status" value="1"/>
</dbReference>
<dbReference type="Proteomes" id="UP000002482">
    <property type="component" value="Chromosome"/>
</dbReference>
<evidence type="ECO:0000256" key="10">
    <source>
        <dbReference type="SAM" id="MobiDB-lite"/>
    </source>
</evidence>
<keyword evidence="6 8" id="KW-0472">Membrane</keyword>
<evidence type="ECO:0000256" key="2">
    <source>
        <dbReference type="ARBA" id="ARBA00022475"/>
    </source>
</evidence>
<dbReference type="Pfam" id="PF04999">
    <property type="entry name" value="FtsL"/>
    <property type="match status" value="1"/>
</dbReference>
<keyword evidence="12" id="KW-1185">Reference proteome</keyword>
<accession>F0Q7Y4</accession>
<dbReference type="RefSeq" id="WP_013593220.1">
    <property type="nucleotide sequence ID" value="NC_015138.1"/>
</dbReference>
<evidence type="ECO:0000256" key="1">
    <source>
        <dbReference type="ARBA" id="ARBA00004401"/>
    </source>
</evidence>
<dbReference type="PANTHER" id="PTHR37479:SF1">
    <property type="entry name" value="CELL DIVISION PROTEIN FTSL"/>
    <property type="match status" value="1"/>
</dbReference>
<evidence type="ECO:0000256" key="5">
    <source>
        <dbReference type="ARBA" id="ARBA00022989"/>
    </source>
</evidence>
<evidence type="ECO:0000313" key="12">
    <source>
        <dbReference type="Proteomes" id="UP000002482"/>
    </source>
</evidence>